<comment type="caution">
    <text evidence="2">The sequence shown here is derived from an EMBL/GenBank/DDBJ whole genome shotgun (WGS) entry which is preliminary data.</text>
</comment>
<protein>
    <submittedName>
        <fullName evidence="2">Uncharacterized protein</fullName>
    </submittedName>
</protein>
<keyword evidence="1" id="KW-0472">Membrane</keyword>
<accession>A0AA39F894</accession>
<evidence type="ECO:0000313" key="2">
    <source>
        <dbReference type="EMBL" id="KAK0164793.1"/>
    </source>
</evidence>
<proteinExistence type="predicted"/>
<name>A0AA39F894_9HYME</name>
<dbReference type="AlphaFoldDB" id="A0AA39F894"/>
<reference evidence="2" key="2">
    <citation type="submission" date="2023-03" db="EMBL/GenBank/DDBJ databases">
        <authorList>
            <person name="Inwood S.N."/>
            <person name="Skelly J.G."/>
            <person name="Guhlin J."/>
            <person name="Harrop T.W.R."/>
            <person name="Goldson S.G."/>
            <person name="Dearden P.K."/>
        </authorList>
    </citation>
    <scope>NUCLEOTIDE SEQUENCE</scope>
    <source>
        <strain evidence="2">Irish</strain>
        <tissue evidence="2">Whole body</tissue>
    </source>
</reference>
<feature type="transmembrane region" description="Helical" evidence="1">
    <location>
        <begin position="32"/>
        <end position="51"/>
    </location>
</feature>
<organism evidence="2 3">
    <name type="scientific">Microctonus aethiopoides</name>
    <dbReference type="NCBI Taxonomy" id="144406"/>
    <lineage>
        <taxon>Eukaryota</taxon>
        <taxon>Metazoa</taxon>
        <taxon>Ecdysozoa</taxon>
        <taxon>Arthropoda</taxon>
        <taxon>Hexapoda</taxon>
        <taxon>Insecta</taxon>
        <taxon>Pterygota</taxon>
        <taxon>Neoptera</taxon>
        <taxon>Endopterygota</taxon>
        <taxon>Hymenoptera</taxon>
        <taxon>Apocrita</taxon>
        <taxon>Ichneumonoidea</taxon>
        <taxon>Braconidae</taxon>
        <taxon>Euphorinae</taxon>
        <taxon>Microctonus</taxon>
    </lineage>
</organism>
<keyword evidence="1" id="KW-1133">Transmembrane helix</keyword>
<sequence length="78" mass="9581">MSETVPKDRMMKFPYTMTAKIVNFPYNYHYKFAWFPKFWLLGIAITAPIFWKIGKMVNSPENVEKWRDIRRKQLMEHH</sequence>
<dbReference type="Proteomes" id="UP001168990">
    <property type="component" value="Unassembled WGS sequence"/>
</dbReference>
<keyword evidence="1" id="KW-0812">Transmembrane</keyword>
<keyword evidence="3" id="KW-1185">Reference proteome</keyword>
<gene>
    <name evidence="2" type="ORF">PV328_003369</name>
</gene>
<reference evidence="2" key="1">
    <citation type="journal article" date="2023" name="bioRxiv">
        <title>Scaffold-level genome assemblies of two parasitoid biocontrol wasps reveal the parthenogenesis mechanism and an associated novel virus.</title>
        <authorList>
            <person name="Inwood S."/>
            <person name="Skelly J."/>
            <person name="Guhlin J."/>
            <person name="Harrop T."/>
            <person name="Goldson S."/>
            <person name="Dearden P."/>
        </authorList>
    </citation>
    <scope>NUCLEOTIDE SEQUENCE</scope>
    <source>
        <strain evidence="2">Irish</strain>
        <tissue evidence="2">Whole body</tissue>
    </source>
</reference>
<evidence type="ECO:0000313" key="3">
    <source>
        <dbReference type="Proteomes" id="UP001168990"/>
    </source>
</evidence>
<dbReference type="EMBL" id="JAQQBS010001422">
    <property type="protein sequence ID" value="KAK0164793.1"/>
    <property type="molecule type" value="Genomic_DNA"/>
</dbReference>
<evidence type="ECO:0000256" key="1">
    <source>
        <dbReference type="SAM" id="Phobius"/>
    </source>
</evidence>